<proteinExistence type="predicted"/>
<dbReference type="EMBL" id="JARLKZ010000029">
    <property type="protein sequence ID" value="MEC0243829.1"/>
    <property type="molecule type" value="Genomic_DNA"/>
</dbReference>
<reference evidence="1 2" key="1">
    <citation type="submission" date="2023-03" db="EMBL/GenBank/DDBJ databases">
        <title>Bacillus Genome Sequencing.</title>
        <authorList>
            <person name="Dunlap C."/>
        </authorList>
    </citation>
    <scope>NUCLEOTIDE SEQUENCE [LARGE SCALE GENOMIC DNA]</scope>
    <source>
        <strain evidence="1 2">BD-525</strain>
    </source>
</reference>
<keyword evidence="2" id="KW-1185">Reference proteome</keyword>
<dbReference type="Proteomes" id="UP001344632">
    <property type="component" value="Unassembled WGS sequence"/>
</dbReference>
<accession>A0ABU6GVP4</accession>
<evidence type="ECO:0000313" key="2">
    <source>
        <dbReference type="Proteomes" id="UP001344632"/>
    </source>
</evidence>
<name>A0ABU6GVP4_9BACL</name>
<comment type="caution">
    <text evidence="1">The sequence shown here is derived from an EMBL/GenBank/DDBJ whole genome shotgun (WGS) entry which is preliminary data.</text>
</comment>
<protein>
    <submittedName>
        <fullName evidence="1">Uncharacterized protein</fullName>
    </submittedName>
</protein>
<dbReference type="RefSeq" id="WP_326091534.1">
    <property type="nucleotide sequence ID" value="NZ_JARLKZ010000029.1"/>
</dbReference>
<gene>
    <name evidence="1" type="ORF">P4H66_28880</name>
</gene>
<organism evidence="1 2">
    <name type="scientific">Paenibacillus dokdonensis</name>
    <dbReference type="NCBI Taxonomy" id="2567944"/>
    <lineage>
        <taxon>Bacteria</taxon>
        <taxon>Bacillati</taxon>
        <taxon>Bacillota</taxon>
        <taxon>Bacilli</taxon>
        <taxon>Bacillales</taxon>
        <taxon>Paenibacillaceae</taxon>
        <taxon>Paenibacillus</taxon>
    </lineage>
</organism>
<evidence type="ECO:0000313" key="1">
    <source>
        <dbReference type="EMBL" id="MEC0243829.1"/>
    </source>
</evidence>
<sequence length="62" mass="6986">MDTSEAAALRIKWGNKPCSHPHVVSETSRHGKTGDYVCTTCGETGWGRNWVEEERRLHDTNS</sequence>